<dbReference type="NCBIfam" id="TIGR00590">
    <property type="entry name" value="pcna"/>
    <property type="match status" value="1"/>
</dbReference>
<evidence type="ECO:0000259" key="4">
    <source>
        <dbReference type="Pfam" id="PF02747"/>
    </source>
</evidence>
<dbReference type="InterPro" id="IPR046938">
    <property type="entry name" value="DNA_clamp_sf"/>
</dbReference>
<evidence type="ECO:0000256" key="1">
    <source>
        <dbReference type="ARBA" id="ARBA00010462"/>
    </source>
</evidence>
<evidence type="ECO:0000256" key="2">
    <source>
        <dbReference type="ARBA" id="ARBA00023125"/>
    </source>
</evidence>
<dbReference type="HAMAP" id="MF_00317">
    <property type="entry name" value="DNApol_clamp_arch"/>
    <property type="match status" value="1"/>
</dbReference>
<dbReference type="GO" id="GO:0006275">
    <property type="term" value="P:regulation of DNA replication"/>
    <property type="evidence" value="ECO:0007669"/>
    <property type="project" value="InterPro"/>
</dbReference>
<comment type="similarity">
    <text evidence="1">Belongs to the PCNA family.</text>
</comment>
<dbReference type="InterPro" id="IPR000730">
    <property type="entry name" value="Pr_cel_nuc_antig"/>
</dbReference>
<dbReference type="PANTHER" id="PTHR11352:SF0">
    <property type="entry name" value="PROLIFERATING CELL NUCLEAR ANTIGEN"/>
    <property type="match status" value="1"/>
</dbReference>
<dbReference type="AlphaFoldDB" id="A0A6C0JA62"/>
<dbReference type="Gene3D" id="3.70.10.10">
    <property type="match status" value="1"/>
</dbReference>
<dbReference type="CDD" id="cd00577">
    <property type="entry name" value="PCNA"/>
    <property type="match status" value="1"/>
</dbReference>
<dbReference type="GO" id="GO:0030337">
    <property type="term" value="F:DNA polymerase processivity factor activity"/>
    <property type="evidence" value="ECO:0007669"/>
    <property type="project" value="InterPro"/>
</dbReference>
<sequence length="259" mass="29862">MQIKIDDTKKANIFCEIIKKFRLFTSSIVFLIDKEKFYIQSMDSAHVVVLELQLPSSWFTCFEVDEESSLQLGIDTMIISKILSVKADKQFIRLYTEKEDKLGIDFCGGDEDFNRFFEIPLMDIDSELLGIPESDYDVTFVMDSKKFKAIVDDFACFDNDIITFSCDESFTRMMTSGMDGDIQVEVPPDKIPLYEITEGCTVTSSYNLSFLQKMVQFTKTSSYIQLQVSANFPLEVKYNLCELNKECFLRFYIAPSIDD</sequence>
<dbReference type="PANTHER" id="PTHR11352">
    <property type="entry name" value="PROLIFERATING CELL NUCLEAR ANTIGEN"/>
    <property type="match status" value="1"/>
</dbReference>
<dbReference type="GO" id="GO:0006272">
    <property type="term" value="P:leading strand elongation"/>
    <property type="evidence" value="ECO:0007669"/>
    <property type="project" value="TreeGrafter"/>
</dbReference>
<dbReference type="InterPro" id="IPR022648">
    <property type="entry name" value="Pr_cel_nuc_antig_N"/>
</dbReference>
<evidence type="ECO:0008006" key="6">
    <source>
        <dbReference type="Google" id="ProtNLM"/>
    </source>
</evidence>
<dbReference type="Pfam" id="PF00705">
    <property type="entry name" value="PCNA_N"/>
    <property type="match status" value="1"/>
</dbReference>
<proteinExistence type="inferred from homology"/>
<protein>
    <recommendedName>
        <fullName evidence="6">Proliferating cell nuclear antigen PCNA N-terminal domain-containing protein</fullName>
    </recommendedName>
</protein>
<reference evidence="5" key="1">
    <citation type="journal article" date="2020" name="Nature">
        <title>Giant virus diversity and host interactions through global metagenomics.</title>
        <authorList>
            <person name="Schulz F."/>
            <person name="Roux S."/>
            <person name="Paez-Espino D."/>
            <person name="Jungbluth S."/>
            <person name="Walsh D.A."/>
            <person name="Denef V.J."/>
            <person name="McMahon K.D."/>
            <person name="Konstantinidis K.T."/>
            <person name="Eloe-Fadrosh E.A."/>
            <person name="Kyrpides N.C."/>
            <person name="Woyke T."/>
        </authorList>
    </citation>
    <scope>NUCLEOTIDE SEQUENCE</scope>
    <source>
        <strain evidence="5">GVMAG-M-3300025880-76</strain>
    </source>
</reference>
<dbReference type="InterPro" id="IPR022649">
    <property type="entry name" value="Pr_cel_nuc_antig_C"/>
</dbReference>
<feature type="domain" description="Proliferating cell nuclear antigen PCNA N-terminal" evidence="3">
    <location>
        <begin position="9"/>
        <end position="126"/>
    </location>
</feature>
<accession>A0A6C0JA62</accession>
<dbReference type="EMBL" id="MN740361">
    <property type="protein sequence ID" value="QHU02705.1"/>
    <property type="molecule type" value="Genomic_DNA"/>
</dbReference>
<organism evidence="5">
    <name type="scientific">viral metagenome</name>
    <dbReference type="NCBI Taxonomy" id="1070528"/>
    <lineage>
        <taxon>unclassified sequences</taxon>
        <taxon>metagenomes</taxon>
        <taxon>organismal metagenomes</taxon>
    </lineage>
</organism>
<keyword evidence="2" id="KW-0238">DNA-binding</keyword>
<dbReference type="PRINTS" id="PR00339">
    <property type="entry name" value="PCNACYCLIN"/>
</dbReference>
<dbReference type="Pfam" id="PF02747">
    <property type="entry name" value="PCNA_C"/>
    <property type="match status" value="1"/>
</dbReference>
<name>A0A6C0JA62_9ZZZZ</name>
<dbReference type="GO" id="GO:0003677">
    <property type="term" value="F:DNA binding"/>
    <property type="evidence" value="ECO:0007669"/>
    <property type="project" value="UniProtKB-KW"/>
</dbReference>
<dbReference type="SUPFAM" id="SSF55979">
    <property type="entry name" value="DNA clamp"/>
    <property type="match status" value="2"/>
</dbReference>
<feature type="domain" description="Proliferating cell nuclear antigen PCNA C-terminal" evidence="4">
    <location>
        <begin position="130"/>
        <end position="255"/>
    </location>
</feature>
<evidence type="ECO:0000259" key="3">
    <source>
        <dbReference type="Pfam" id="PF00705"/>
    </source>
</evidence>
<evidence type="ECO:0000313" key="5">
    <source>
        <dbReference type="EMBL" id="QHU02705.1"/>
    </source>
</evidence>